<dbReference type="AlphaFoldDB" id="A0A2S7KQG2"/>
<dbReference type="InterPro" id="IPR036761">
    <property type="entry name" value="TTHA0802/YceI-like_sf"/>
</dbReference>
<dbReference type="Gene3D" id="2.40.128.110">
    <property type="entry name" value="Lipid/polyisoprenoid-binding, YceI-like"/>
    <property type="match status" value="1"/>
</dbReference>
<dbReference type="SMART" id="SM00867">
    <property type="entry name" value="YceI"/>
    <property type="match status" value="1"/>
</dbReference>
<gene>
    <name evidence="3" type="ORF">BST85_08150</name>
</gene>
<accession>A0A2S7KQG2</accession>
<dbReference type="Pfam" id="PF04264">
    <property type="entry name" value="YceI"/>
    <property type="match status" value="1"/>
</dbReference>
<comment type="caution">
    <text evidence="3">The sequence shown here is derived from an EMBL/GenBank/DDBJ whole genome shotgun (WGS) entry which is preliminary data.</text>
</comment>
<dbReference type="SUPFAM" id="SSF101874">
    <property type="entry name" value="YceI-like"/>
    <property type="match status" value="1"/>
</dbReference>
<evidence type="ECO:0000259" key="2">
    <source>
        <dbReference type="SMART" id="SM00867"/>
    </source>
</evidence>
<keyword evidence="1" id="KW-0732">Signal</keyword>
<dbReference type="InterPro" id="IPR007372">
    <property type="entry name" value="Lipid/polyisoprenoid-bd_YceI"/>
</dbReference>
<dbReference type="PANTHER" id="PTHR34406:SF1">
    <property type="entry name" value="PROTEIN YCEI"/>
    <property type="match status" value="1"/>
</dbReference>
<keyword evidence="4" id="KW-1185">Reference proteome</keyword>
<feature type="chain" id="PRO_5015460249" evidence="1">
    <location>
        <begin position="22"/>
        <end position="189"/>
    </location>
</feature>
<reference evidence="3 4" key="1">
    <citation type="submission" date="2016-11" db="EMBL/GenBank/DDBJ databases">
        <title>Trade-off between light-utilization and light-protection in marine flavobacteria.</title>
        <authorList>
            <person name="Kumagai Y."/>
        </authorList>
    </citation>
    <scope>NUCLEOTIDE SEQUENCE [LARGE SCALE GENOMIC DNA]</scope>
    <source>
        <strain evidence="3 4">NBRC 107741</strain>
    </source>
</reference>
<organism evidence="3 4">
    <name type="scientific">Aureitalea marina</name>
    <dbReference type="NCBI Taxonomy" id="930804"/>
    <lineage>
        <taxon>Bacteria</taxon>
        <taxon>Pseudomonadati</taxon>
        <taxon>Bacteroidota</taxon>
        <taxon>Flavobacteriia</taxon>
        <taxon>Flavobacteriales</taxon>
        <taxon>Flavobacteriaceae</taxon>
        <taxon>Aureitalea</taxon>
    </lineage>
</organism>
<evidence type="ECO:0000313" key="3">
    <source>
        <dbReference type="EMBL" id="PQB04864.1"/>
    </source>
</evidence>
<evidence type="ECO:0000256" key="1">
    <source>
        <dbReference type="SAM" id="SignalP"/>
    </source>
</evidence>
<protein>
    <submittedName>
        <fullName evidence="3">Lipid-binding protein</fullName>
    </submittedName>
</protein>
<dbReference type="OrthoDB" id="951410at2"/>
<evidence type="ECO:0000313" key="4">
    <source>
        <dbReference type="Proteomes" id="UP000239800"/>
    </source>
</evidence>
<dbReference type="EMBL" id="MQUB01000001">
    <property type="protein sequence ID" value="PQB04864.1"/>
    <property type="molecule type" value="Genomic_DNA"/>
</dbReference>
<name>A0A2S7KQG2_9FLAO</name>
<dbReference type="PANTHER" id="PTHR34406">
    <property type="entry name" value="PROTEIN YCEI"/>
    <property type="match status" value="1"/>
</dbReference>
<feature type="signal peptide" evidence="1">
    <location>
        <begin position="1"/>
        <end position="21"/>
    </location>
</feature>
<sequence length="189" mass="20431">MKKTAKTLSLLFVALAAFAFAPSTIKKIDVKESSIAWVGKKVTGQHTGTINLKEGYLEMDGDAVKSGKFVVDMTSLTVTDLEAGKGKEKLEGHLNSDDFFGVANHPTATLNIKKGKVSGNTHTLMGDITIKGETQPLTFDLVMNGNTGTAKVVIDRTKFGIRYGSGSFFDNLGDKAIYDDFELDITLKF</sequence>
<dbReference type="Proteomes" id="UP000239800">
    <property type="component" value="Unassembled WGS sequence"/>
</dbReference>
<dbReference type="RefSeq" id="WP_104812796.1">
    <property type="nucleotide sequence ID" value="NZ_MQUB01000001.1"/>
</dbReference>
<proteinExistence type="predicted"/>
<feature type="domain" description="Lipid/polyisoprenoid-binding YceI-like" evidence="2">
    <location>
        <begin position="25"/>
        <end position="188"/>
    </location>
</feature>